<keyword evidence="7" id="KW-1185">Reference proteome</keyword>
<feature type="transmembrane region" description="Helical" evidence="5">
    <location>
        <begin position="54"/>
        <end position="72"/>
    </location>
</feature>
<dbReference type="OrthoDB" id="9811969at2"/>
<dbReference type="InterPro" id="IPR007318">
    <property type="entry name" value="Phopholipid_MeTrfase"/>
</dbReference>
<evidence type="ECO:0000256" key="2">
    <source>
        <dbReference type="ARBA" id="ARBA00022692"/>
    </source>
</evidence>
<dbReference type="AlphaFoldDB" id="A0A3N1P3J8"/>
<evidence type="ECO:0000256" key="4">
    <source>
        <dbReference type="ARBA" id="ARBA00023136"/>
    </source>
</evidence>
<keyword evidence="3 5" id="KW-1133">Transmembrane helix</keyword>
<feature type="transmembrane region" description="Helical" evidence="5">
    <location>
        <begin position="84"/>
        <end position="107"/>
    </location>
</feature>
<name>A0A3N1P3J8_9GAMM</name>
<dbReference type="Proteomes" id="UP000273643">
    <property type="component" value="Unassembled WGS sequence"/>
</dbReference>
<dbReference type="GO" id="GO:0008168">
    <property type="term" value="F:methyltransferase activity"/>
    <property type="evidence" value="ECO:0007669"/>
    <property type="project" value="UniProtKB-KW"/>
</dbReference>
<dbReference type="Gene3D" id="1.20.120.1630">
    <property type="match status" value="1"/>
</dbReference>
<comment type="caution">
    <text evidence="6">The sequence shown here is derived from an EMBL/GenBank/DDBJ whole genome shotgun (WGS) entry which is preliminary data.</text>
</comment>
<accession>A0A3N1P3J8</accession>
<proteinExistence type="predicted"/>
<dbReference type="EMBL" id="RJUK01000001">
    <property type="protein sequence ID" value="ROQ21310.1"/>
    <property type="molecule type" value="Genomic_DNA"/>
</dbReference>
<feature type="transmembrane region" description="Helical" evidence="5">
    <location>
        <begin position="140"/>
        <end position="173"/>
    </location>
</feature>
<reference evidence="6 7" key="1">
    <citation type="submission" date="2018-11" db="EMBL/GenBank/DDBJ databases">
        <title>Genomic Encyclopedia of Type Strains, Phase IV (KMG-IV): sequencing the most valuable type-strain genomes for metagenomic binning, comparative biology and taxonomic classification.</title>
        <authorList>
            <person name="Goeker M."/>
        </authorList>
    </citation>
    <scope>NUCLEOTIDE SEQUENCE [LARGE SCALE GENOMIC DNA]</scope>
    <source>
        <strain evidence="6 7">DSM 16974</strain>
    </source>
</reference>
<evidence type="ECO:0000313" key="6">
    <source>
        <dbReference type="EMBL" id="ROQ21310.1"/>
    </source>
</evidence>
<keyword evidence="6" id="KW-0489">Methyltransferase</keyword>
<sequence length="201" mass="22998">MPDIDQLSRHFLGLYFLFIGLHYTSTSVGLWKRTGISHIRYGNRGSATWWYRQTFNLFRAAILGVCLARIVWPIDPWLGVFPALYQAPVLLAGMAMLLVSYSIVSYVHAYMRNDWRSGIDPDKRQPLLTQGPYGLTRNPLFIGIILGQLGLFLTFPSVFTLLCLLVGAVVIVLQARREEVALGRAYGVEYQDYRLLVRRWL</sequence>
<dbReference type="Pfam" id="PF04191">
    <property type="entry name" value="PEMT"/>
    <property type="match status" value="1"/>
</dbReference>
<keyword evidence="2 5" id="KW-0812">Transmembrane</keyword>
<comment type="subcellular location">
    <subcellularLocation>
        <location evidence="1">Endomembrane system</location>
        <topology evidence="1">Multi-pass membrane protein</topology>
    </subcellularLocation>
</comment>
<protein>
    <submittedName>
        <fullName evidence="6">Protein-S-isoprenylcysteine O-methyltransferase Ste14</fullName>
    </submittedName>
</protein>
<keyword evidence="4 5" id="KW-0472">Membrane</keyword>
<feature type="transmembrane region" description="Helical" evidence="5">
    <location>
        <begin position="12"/>
        <end position="31"/>
    </location>
</feature>
<evidence type="ECO:0000313" key="7">
    <source>
        <dbReference type="Proteomes" id="UP000273643"/>
    </source>
</evidence>
<evidence type="ECO:0000256" key="3">
    <source>
        <dbReference type="ARBA" id="ARBA00022989"/>
    </source>
</evidence>
<dbReference type="GO" id="GO:0012505">
    <property type="term" value="C:endomembrane system"/>
    <property type="evidence" value="ECO:0007669"/>
    <property type="project" value="UniProtKB-SubCell"/>
</dbReference>
<evidence type="ECO:0000256" key="1">
    <source>
        <dbReference type="ARBA" id="ARBA00004127"/>
    </source>
</evidence>
<organism evidence="6 7">
    <name type="scientific">Marinimicrobium koreense</name>
    <dbReference type="NCBI Taxonomy" id="306545"/>
    <lineage>
        <taxon>Bacteria</taxon>
        <taxon>Pseudomonadati</taxon>
        <taxon>Pseudomonadota</taxon>
        <taxon>Gammaproteobacteria</taxon>
        <taxon>Cellvibrionales</taxon>
        <taxon>Cellvibrionaceae</taxon>
        <taxon>Marinimicrobium</taxon>
    </lineage>
</organism>
<dbReference type="RefSeq" id="WP_123638325.1">
    <property type="nucleotide sequence ID" value="NZ_RJUK01000001.1"/>
</dbReference>
<dbReference type="GO" id="GO:0032259">
    <property type="term" value="P:methylation"/>
    <property type="evidence" value="ECO:0007669"/>
    <property type="project" value="UniProtKB-KW"/>
</dbReference>
<evidence type="ECO:0000256" key="5">
    <source>
        <dbReference type="SAM" id="Phobius"/>
    </source>
</evidence>
<keyword evidence="6" id="KW-0808">Transferase</keyword>
<gene>
    <name evidence="6" type="ORF">EDC38_1933</name>
</gene>